<dbReference type="InterPro" id="IPR012885">
    <property type="entry name" value="F-box_Sdz-33"/>
</dbReference>
<proteinExistence type="predicted"/>
<protein>
    <submittedName>
        <fullName evidence="3">FBA_2 domain-containing protein</fullName>
    </submittedName>
</protein>
<organism evidence="2 3">
    <name type="scientific">Caenorhabditis tropicalis</name>
    <dbReference type="NCBI Taxonomy" id="1561998"/>
    <lineage>
        <taxon>Eukaryota</taxon>
        <taxon>Metazoa</taxon>
        <taxon>Ecdysozoa</taxon>
        <taxon>Nematoda</taxon>
        <taxon>Chromadorea</taxon>
        <taxon>Rhabditida</taxon>
        <taxon>Rhabditina</taxon>
        <taxon>Rhabditomorpha</taxon>
        <taxon>Rhabditoidea</taxon>
        <taxon>Rhabditidae</taxon>
        <taxon>Peloderinae</taxon>
        <taxon>Caenorhabditis</taxon>
    </lineage>
</organism>
<feature type="domain" description="Sdz-33 F-box" evidence="1">
    <location>
        <begin position="64"/>
        <end position="128"/>
    </location>
</feature>
<dbReference type="WBParaSite" id="Csp11.Scaffold629.g13854.t1">
    <property type="protein sequence ID" value="Csp11.Scaffold629.g13854.t1"/>
    <property type="gene ID" value="Csp11.Scaffold629.g13854"/>
</dbReference>
<dbReference type="eggNOG" id="ENOG502TKIQ">
    <property type="taxonomic scope" value="Eukaryota"/>
</dbReference>
<sequence>MKPPLTNDQLIMMIDWLNGIKHEIKEVYIKSATGLMLELFMNRFQRSIEKLEVQDQYIKCEGINYKRLNFEIKNSFSSYSSWYTLDFLFSMDTKRIDIDCSKFLEEDINMFLRSWQEGKTNRNLNQMDMITVGERDMRKVLKDCEGVLMDPRTTKFEVFEQKNIYSSFFSPREPNKWIHGGIHIRRNDGRLAVIDNSKYWTVNEHVSEKQIEKYEITREIWNSEDDTWFESWFHIYFF</sequence>
<accession>A0A1I7U1B0</accession>
<dbReference type="Proteomes" id="UP000095282">
    <property type="component" value="Unplaced"/>
</dbReference>
<dbReference type="Pfam" id="PF07735">
    <property type="entry name" value="FBA_2"/>
    <property type="match status" value="1"/>
</dbReference>
<evidence type="ECO:0000259" key="1">
    <source>
        <dbReference type="Pfam" id="PF07735"/>
    </source>
</evidence>
<reference evidence="3" key="1">
    <citation type="submission" date="2016-11" db="UniProtKB">
        <authorList>
            <consortium name="WormBaseParasite"/>
        </authorList>
    </citation>
    <scope>IDENTIFICATION</scope>
</reference>
<name>A0A1I7U1B0_9PELO</name>
<dbReference type="PANTHER" id="PTHR21503">
    <property type="entry name" value="F-BOX-CONTAINING HYPOTHETICAL PROTEIN C.ELEGANS"/>
    <property type="match status" value="1"/>
</dbReference>
<evidence type="ECO:0000313" key="3">
    <source>
        <dbReference type="WBParaSite" id="Csp11.Scaffold629.g13854.t1"/>
    </source>
</evidence>
<keyword evidence="2" id="KW-1185">Reference proteome</keyword>
<dbReference type="PANTHER" id="PTHR21503:SF8">
    <property type="entry name" value="F-BOX ASSOCIATED DOMAIN-CONTAINING PROTEIN-RELATED"/>
    <property type="match status" value="1"/>
</dbReference>
<evidence type="ECO:0000313" key="2">
    <source>
        <dbReference type="Proteomes" id="UP000095282"/>
    </source>
</evidence>
<dbReference type="AlphaFoldDB" id="A0A1I7U1B0"/>